<feature type="domain" description="DUF4503" evidence="2">
    <location>
        <begin position="68"/>
        <end position="248"/>
    </location>
</feature>
<sequence>MITHNSKFLKPANGSGPAGSLTAPSTRDVYGMFSEVEMQYASSEEDINNLTEQLQGKLCLLQGLKHAEEEELSLFVTDSSLQDEQNSGTVRRTLLVHVSSTFLLQSSVRRGLAALSPHVRPRLIFRDAVIDRGKIIVSGQTVVQLDTERAQIQDVSSPQSVLLDELSPESTPGSLCTVTGVVTDIDESSAFSWPVCSRCGGDALEAVEDKQDVFLCVACGVADNPCRRMQLEVFLSCPSPSHWTVRVK</sequence>
<dbReference type="PANTHER" id="PTHR34347:SF1">
    <property type="entry name" value="DNA REPAIR-SCAFFOLDING PROTEIN"/>
    <property type="match status" value="1"/>
</dbReference>
<dbReference type="GO" id="GO:0070202">
    <property type="term" value="P:regulation of establishment of protein localization to chromosome"/>
    <property type="evidence" value="ECO:0007669"/>
    <property type="project" value="TreeGrafter"/>
</dbReference>
<dbReference type="GO" id="GO:0000724">
    <property type="term" value="P:double-strand break repair via homologous recombination"/>
    <property type="evidence" value="ECO:0007669"/>
    <property type="project" value="TreeGrafter"/>
</dbReference>
<dbReference type="InterPro" id="IPR053054">
    <property type="entry name" value="DNA_repair-scaffolding"/>
</dbReference>
<accession>A0A8J4U459</accession>
<dbReference type="GO" id="GO:0005654">
    <property type="term" value="C:nucleoplasm"/>
    <property type="evidence" value="ECO:0007669"/>
    <property type="project" value="TreeGrafter"/>
</dbReference>
<dbReference type="InterPro" id="IPR028032">
    <property type="entry name" value="DUF4503"/>
</dbReference>
<organism evidence="3 4">
    <name type="scientific">Clarias magur</name>
    <name type="common">Asian catfish</name>
    <name type="synonym">Macropteronotus magur</name>
    <dbReference type="NCBI Taxonomy" id="1594786"/>
    <lineage>
        <taxon>Eukaryota</taxon>
        <taxon>Metazoa</taxon>
        <taxon>Chordata</taxon>
        <taxon>Craniata</taxon>
        <taxon>Vertebrata</taxon>
        <taxon>Euteleostomi</taxon>
        <taxon>Actinopterygii</taxon>
        <taxon>Neopterygii</taxon>
        <taxon>Teleostei</taxon>
        <taxon>Ostariophysi</taxon>
        <taxon>Siluriformes</taxon>
        <taxon>Clariidae</taxon>
        <taxon>Clarias</taxon>
    </lineage>
</organism>
<dbReference type="PANTHER" id="PTHR34347">
    <property type="entry name" value="DNA REPAIR-SCAFFOLDING PROTEIN SPIDR"/>
    <property type="match status" value="1"/>
</dbReference>
<protein>
    <submittedName>
        <fullName evidence="3">DNA repair-scaffolding protein isoform X1</fullName>
    </submittedName>
</protein>
<keyword evidence="4" id="KW-1185">Reference proteome</keyword>
<feature type="domain" description="DUF4503" evidence="2">
    <location>
        <begin position="28"/>
        <end position="65"/>
    </location>
</feature>
<reference evidence="3" key="1">
    <citation type="submission" date="2020-07" db="EMBL/GenBank/DDBJ databases">
        <title>Clarias magur genome sequencing, assembly and annotation.</title>
        <authorList>
            <person name="Kushwaha B."/>
            <person name="Kumar R."/>
            <person name="Das P."/>
            <person name="Joshi C.G."/>
            <person name="Kumar D."/>
            <person name="Nagpure N.S."/>
            <person name="Pandey M."/>
            <person name="Agarwal S."/>
            <person name="Srivastava S."/>
            <person name="Singh M."/>
            <person name="Sahoo L."/>
            <person name="Jayasankar P."/>
            <person name="Meher P.K."/>
            <person name="Koringa P.G."/>
            <person name="Iquebal M.A."/>
            <person name="Das S.P."/>
            <person name="Bit A."/>
            <person name="Patnaik S."/>
            <person name="Patel N."/>
            <person name="Shah T.M."/>
            <person name="Hinsu A."/>
            <person name="Jena J.K."/>
        </authorList>
    </citation>
    <scope>NUCLEOTIDE SEQUENCE</scope>
    <source>
        <strain evidence="3">CIFAMagur01</strain>
        <tissue evidence="3">Testis</tissue>
    </source>
</reference>
<dbReference type="AlphaFoldDB" id="A0A8J4U459"/>
<feature type="non-terminal residue" evidence="3">
    <location>
        <position position="1"/>
    </location>
</feature>
<dbReference type="EMBL" id="QNUK01000065">
    <property type="protein sequence ID" value="KAF5903934.1"/>
    <property type="molecule type" value="Genomic_DNA"/>
</dbReference>
<evidence type="ECO:0000313" key="3">
    <source>
        <dbReference type="EMBL" id="KAF5903934.1"/>
    </source>
</evidence>
<gene>
    <name evidence="3" type="ORF">DAT39_006303</name>
</gene>
<dbReference type="OrthoDB" id="1914453at2759"/>
<feature type="region of interest" description="Disordered" evidence="1">
    <location>
        <begin position="1"/>
        <end position="24"/>
    </location>
</feature>
<comment type="caution">
    <text evidence="3">The sequence shown here is derived from an EMBL/GenBank/DDBJ whole genome shotgun (WGS) entry which is preliminary data.</text>
</comment>
<name>A0A8J4U459_CLAMG</name>
<proteinExistence type="predicted"/>
<dbReference type="GO" id="GO:0000228">
    <property type="term" value="C:nuclear chromosome"/>
    <property type="evidence" value="ECO:0007669"/>
    <property type="project" value="TreeGrafter"/>
</dbReference>
<evidence type="ECO:0000259" key="2">
    <source>
        <dbReference type="Pfam" id="PF14951"/>
    </source>
</evidence>
<dbReference type="Proteomes" id="UP000727407">
    <property type="component" value="Unassembled WGS sequence"/>
</dbReference>
<evidence type="ECO:0000313" key="4">
    <source>
        <dbReference type="Proteomes" id="UP000727407"/>
    </source>
</evidence>
<dbReference type="Pfam" id="PF14951">
    <property type="entry name" value="DUF4503"/>
    <property type="match status" value="2"/>
</dbReference>
<evidence type="ECO:0000256" key="1">
    <source>
        <dbReference type="SAM" id="MobiDB-lite"/>
    </source>
</evidence>